<evidence type="ECO:0000313" key="5">
    <source>
        <dbReference type="EMBL" id="KUK46160.1"/>
    </source>
</evidence>
<dbReference type="InterPro" id="IPR036388">
    <property type="entry name" value="WH-like_DNA-bd_sf"/>
</dbReference>
<evidence type="ECO:0000256" key="3">
    <source>
        <dbReference type="ARBA" id="ARBA00023163"/>
    </source>
</evidence>
<reference evidence="5 6" key="1">
    <citation type="journal article" date="2015" name="MBio">
        <title>Genome-Resolved Metagenomic Analysis Reveals Roles for Candidate Phyla and Other Microbial Community Members in Biogeochemical Transformations in Oil Reservoirs.</title>
        <authorList>
            <person name="Hu P."/>
            <person name="Tom L."/>
            <person name="Singh A."/>
            <person name="Thomas B.C."/>
            <person name="Baker B.J."/>
            <person name="Piceno Y.M."/>
            <person name="Andersen G.L."/>
            <person name="Banfield J.F."/>
        </authorList>
    </citation>
    <scope>NUCLEOTIDE SEQUENCE [LARGE SCALE GENOMIC DNA]</scope>
    <source>
        <strain evidence="5">46_16</strain>
    </source>
</reference>
<dbReference type="GO" id="GO:0003677">
    <property type="term" value="F:DNA binding"/>
    <property type="evidence" value="ECO:0007669"/>
    <property type="project" value="UniProtKB-KW"/>
</dbReference>
<dbReference type="InterPro" id="IPR036390">
    <property type="entry name" value="WH_DNA-bd_sf"/>
</dbReference>
<proteinExistence type="predicted"/>
<dbReference type="SUPFAM" id="SSF46785">
    <property type="entry name" value="Winged helix' DNA-binding domain"/>
    <property type="match status" value="1"/>
</dbReference>
<keyword evidence="2" id="KW-0238">DNA-binding</keyword>
<dbReference type="CDD" id="cd00090">
    <property type="entry name" value="HTH_ARSR"/>
    <property type="match status" value="1"/>
</dbReference>
<dbReference type="Proteomes" id="UP000064249">
    <property type="component" value="Unassembled WGS sequence"/>
</dbReference>
<evidence type="ECO:0000256" key="1">
    <source>
        <dbReference type="ARBA" id="ARBA00023015"/>
    </source>
</evidence>
<keyword evidence="1" id="KW-0805">Transcription regulation</keyword>
<keyword evidence="3" id="KW-0804">Transcription</keyword>
<evidence type="ECO:0000313" key="6">
    <source>
        <dbReference type="Proteomes" id="UP000064249"/>
    </source>
</evidence>
<dbReference type="InterPro" id="IPR011991">
    <property type="entry name" value="ArsR-like_HTH"/>
</dbReference>
<sequence>MEETFDELLAFFKALSDATRLRLVGLLAQKESSVEELAAMLDVSPSTVSHHLGKLSEIGLVSARAEGYYNIYSLKTGVLQAMSQRMLSKDTLPDVARDLDREAYDRKVLKDYLAEDGRIAQLPTNRRKLDAILRYLVEQFDYDRKYMEKEVNEIIGAFNEDISGLRRDLISVGFLDRERDGSVYWRVRQED</sequence>
<dbReference type="InterPro" id="IPR051081">
    <property type="entry name" value="HTH_MetalResp_TranReg"/>
</dbReference>
<dbReference type="InterPro" id="IPR018656">
    <property type="entry name" value="DUF2087"/>
</dbReference>
<comment type="caution">
    <text evidence="5">The sequence shown here is derived from an EMBL/GenBank/DDBJ whole genome shotgun (WGS) entry which is preliminary data.</text>
</comment>
<evidence type="ECO:0000256" key="2">
    <source>
        <dbReference type="ARBA" id="ARBA00023125"/>
    </source>
</evidence>
<dbReference type="PRINTS" id="PR00778">
    <property type="entry name" value="HTHARSR"/>
</dbReference>
<dbReference type="Pfam" id="PF09860">
    <property type="entry name" value="DUF2087"/>
    <property type="match status" value="1"/>
</dbReference>
<dbReference type="InterPro" id="IPR001845">
    <property type="entry name" value="HTH_ArsR_DNA-bd_dom"/>
</dbReference>
<dbReference type="SMART" id="SM00418">
    <property type="entry name" value="HTH_ARSR"/>
    <property type="match status" value="1"/>
</dbReference>
<name>A0A101FXD3_9CHLR</name>
<accession>A0A101FXD3</accession>
<dbReference type="EMBL" id="LGFU01000062">
    <property type="protein sequence ID" value="KUK46160.1"/>
    <property type="molecule type" value="Genomic_DNA"/>
</dbReference>
<dbReference type="PROSITE" id="PS50987">
    <property type="entry name" value="HTH_ARSR_2"/>
    <property type="match status" value="1"/>
</dbReference>
<feature type="domain" description="HTH arsR-type" evidence="4">
    <location>
        <begin position="1"/>
        <end position="94"/>
    </location>
</feature>
<protein>
    <submittedName>
        <fullName evidence="5">ArsR family transcriptional regulator</fullName>
    </submittedName>
</protein>
<dbReference type="PANTHER" id="PTHR33154:SF33">
    <property type="entry name" value="TRANSCRIPTIONAL REPRESSOR SDPR"/>
    <property type="match status" value="1"/>
</dbReference>
<dbReference type="NCBIfam" id="NF033788">
    <property type="entry name" value="HTH_metalloreg"/>
    <property type="match status" value="1"/>
</dbReference>
<evidence type="ECO:0000259" key="4">
    <source>
        <dbReference type="PROSITE" id="PS50987"/>
    </source>
</evidence>
<dbReference type="AlphaFoldDB" id="A0A101FXD3"/>
<dbReference type="Gene3D" id="1.10.10.10">
    <property type="entry name" value="Winged helix-like DNA-binding domain superfamily/Winged helix DNA-binding domain"/>
    <property type="match status" value="1"/>
</dbReference>
<dbReference type="GO" id="GO:0003700">
    <property type="term" value="F:DNA-binding transcription factor activity"/>
    <property type="evidence" value="ECO:0007669"/>
    <property type="project" value="InterPro"/>
</dbReference>
<dbReference type="PANTHER" id="PTHR33154">
    <property type="entry name" value="TRANSCRIPTIONAL REGULATOR, ARSR FAMILY"/>
    <property type="match status" value="1"/>
</dbReference>
<organism evidence="5 6">
    <name type="scientific">Anaerolinea thermophila</name>
    <dbReference type="NCBI Taxonomy" id="167964"/>
    <lineage>
        <taxon>Bacteria</taxon>
        <taxon>Bacillati</taxon>
        <taxon>Chloroflexota</taxon>
        <taxon>Anaerolineae</taxon>
        <taxon>Anaerolineales</taxon>
        <taxon>Anaerolineaceae</taxon>
        <taxon>Anaerolinea</taxon>
    </lineage>
</organism>
<gene>
    <name evidence="5" type="ORF">XD73_0968</name>
</gene>
<dbReference type="Pfam" id="PF01022">
    <property type="entry name" value="HTH_5"/>
    <property type="match status" value="1"/>
</dbReference>